<protein>
    <submittedName>
        <fullName evidence="5">Glucose dehydrogenase</fullName>
    </submittedName>
</protein>
<keyword evidence="3" id="KW-0732">Signal</keyword>
<organism evidence="5 6">
    <name type="scientific">Eumeta variegata</name>
    <name type="common">Bagworm moth</name>
    <name type="synonym">Eumeta japonica</name>
    <dbReference type="NCBI Taxonomy" id="151549"/>
    <lineage>
        <taxon>Eukaryota</taxon>
        <taxon>Metazoa</taxon>
        <taxon>Ecdysozoa</taxon>
        <taxon>Arthropoda</taxon>
        <taxon>Hexapoda</taxon>
        <taxon>Insecta</taxon>
        <taxon>Pterygota</taxon>
        <taxon>Neoptera</taxon>
        <taxon>Endopterygota</taxon>
        <taxon>Lepidoptera</taxon>
        <taxon>Glossata</taxon>
        <taxon>Ditrysia</taxon>
        <taxon>Tineoidea</taxon>
        <taxon>Psychidae</taxon>
        <taxon>Oiketicinae</taxon>
        <taxon>Eumeta</taxon>
    </lineage>
</organism>
<evidence type="ECO:0000259" key="4">
    <source>
        <dbReference type="PROSITE" id="PS00623"/>
    </source>
</evidence>
<comment type="similarity">
    <text evidence="1 2">Belongs to the GMC oxidoreductase family.</text>
</comment>
<dbReference type="OrthoDB" id="269227at2759"/>
<dbReference type="InterPro" id="IPR012132">
    <property type="entry name" value="GMC_OxRdtase"/>
</dbReference>
<evidence type="ECO:0000256" key="1">
    <source>
        <dbReference type="ARBA" id="ARBA00010790"/>
    </source>
</evidence>
<accession>A0A4C1WZI1</accession>
<dbReference type="SUPFAM" id="SSF51905">
    <property type="entry name" value="FAD/NAD(P)-binding domain"/>
    <property type="match status" value="1"/>
</dbReference>
<dbReference type="Gene3D" id="3.50.50.60">
    <property type="entry name" value="FAD/NAD(P)-binding domain"/>
    <property type="match status" value="1"/>
</dbReference>
<dbReference type="EMBL" id="BGZK01000670">
    <property type="protein sequence ID" value="GBP55489.1"/>
    <property type="molecule type" value="Genomic_DNA"/>
</dbReference>
<keyword evidence="2" id="KW-0285">Flavoprotein</keyword>
<keyword evidence="6" id="KW-1185">Reference proteome</keyword>
<feature type="chain" id="PRO_5020025980" evidence="3">
    <location>
        <begin position="16"/>
        <end position="292"/>
    </location>
</feature>
<feature type="domain" description="Glucose-methanol-choline oxidoreductase N-terminal" evidence="4">
    <location>
        <begin position="130"/>
        <end position="153"/>
    </location>
</feature>
<dbReference type="Gene3D" id="3.30.560.10">
    <property type="entry name" value="Glucose Oxidase, domain 3"/>
    <property type="match status" value="1"/>
</dbReference>
<dbReference type="InterPro" id="IPR000172">
    <property type="entry name" value="GMC_OxRdtase_N"/>
</dbReference>
<dbReference type="GO" id="GO:0050660">
    <property type="term" value="F:flavin adenine dinucleotide binding"/>
    <property type="evidence" value="ECO:0007669"/>
    <property type="project" value="InterPro"/>
</dbReference>
<reference evidence="5 6" key="1">
    <citation type="journal article" date="2019" name="Commun. Biol.">
        <title>The bagworm genome reveals a unique fibroin gene that provides high tensile strength.</title>
        <authorList>
            <person name="Kono N."/>
            <person name="Nakamura H."/>
            <person name="Ohtoshi R."/>
            <person name="Tomita M."/>
            <person name="Numata K."/>
            <person name="Arakawa K."/>
        </authorList>
    </citation>
    <scope>NUCLEOTIDE SEQUENCE [LARGE SCALE GENOMIC DNA]</scope>
</reference>
<evidence type="ECO:0000313" key="6">
    <source>
        <dbReference type="Proteomes" id="UP000299102"/>
    </source>
</evidence>
<evidence type="ECO:0000256" key="2">
    <source>
        <dbReference type="RuleBase" id="RU003968"/>
    </source>
</evidence>
<feature type="signal peptide" evidence="3">
    <location>
        <begin position="1"/>
        <end position="15"/>
    </location>
</feature>
<dbReference type="Pfam" id="PF00732">
    <property type="entry name" value="GMC_oxred_N"/>
    <property type="match status" value="1"/>
</dbReference>
<dbReference type="Proteomes" id="UP000299102">
    <property type="component" value="Unassembled WGS sequence"/>
</dbReference>
<gene>
    <name evidence="5" type="primary">Gld</name>
    <name evidence="5" type="ORF">EVAR_40282_1</name>
</gene>
<dbReference type="AlphaFoldDB" id="A0A4C1WZI1"/>
<evidence type="ECO:0000256" key="3">
    <source>
        <dbReference type="SAM" id="SignalP"/>
    </source>
</evidence>
<sequence>MMWIFLLLVNTAVYGMDPKRLVDLWTELFRPFPRDPREGFIPDYNAFDEEFDFIIVGAGSAGCVVANRLTEIAEWKVLLVEAGGNENFFTDIPVFAAFHSLTPLNWGYVSEPEPKACKGLRGNVCFLPRGRVLGGSSVLNFLIYQRGHPDDYDDWAQMGNEGWSYKEVLPYFVKSENIGIDELKNSSYHGKGGYQDIQYAPFRSPLEDVFKRAGEELGFSWNDPNGEQLIGFSKPQATMRNGRRCSSSKAFLEPVRHRSNLKVTKYSTVTRILIEPSTKKAYGVEFIKRGKK</sequence>
<keyword evidence="2" id="KW-0274">FAD</keyword>
<evidence type="ECO:0000313" key="5">
    <source>
        <dbReference type="EMBL" id="GBP55489.1"/>
    </source>
</evidence>
<dbReference type="InterPro" id="IPR036188">
    <property type="entry name" value="FAD/NAD-bd_sf"/>
</dbReference>
<dbReference type="STRING" id="151549.A0A4C1WZI1"/>
<dbReference type="GO" id="GO:0016614">
    <property type="term" value="F:oxidoreductase activity, acting on CH-OH group of donors"/>
    <property type="evidence" value="ECO:0007669"/>
    <property type="project" value="InterPro"/>
</dbReference>
<dbReference type="PANTHER" id="PTHR11552:SF216">
    <property type="entry name" value="GLUCOSE-METHANOL-CHOLINE OXIDOREDUCTASE N-TERMINAL DOMAIN-CONTAINING PROTEIN"/>
    <property type="match status" value="1"/>
</dbReference>
<comment type="caution">
    <text evidence="5">The sequence shown here is derived from an EMBL/GenBank/DDBJ whole genome shotgun (WGS) entry which is preliminary data.</text>
</comment>
<dbReference type="PROSITE" id="PS00623">
    <property type="entry name" value="GMC_OXRED_1"/>
    <property type="match status" value="1"/>
</dbReference>
<dbReference type="PANTHER" id="PTHR11552">
    <property type="entry name" value="GLUCOSE-METHANOL-CHOLINE GMC OXIDOREDUCTASE"/>
    <property type="match status" value="1"/>
</dbReference>
<proteinExistence type="inferred from homology"/>
<name>A0A4C1WZI1_EUMVA</name>